<reference evidence="3 4" key="1">
    <citation type="submission" date="2022-02" db="EMBL/GenBank/DDBJ databases">
        <authorList>
            <person name="Zhuang L."/>
        </authorList>
    </citation>
    <scope>NUCLEOTIDE SEQUENCE [LARGE SCALE GENOMIC DNA]</scope>
    <source>
        <strain evidence="3 4">C32</strain>
    </source>
</reference>
<dbReference type="RefSeq" id="WP_238894762.1">
    <property type="nucleotide sequence ID" value="NZ_JAKOGG010000002.1"/>
</dbReference>
<evidence type="ECO:0000259" key="2">
    <source>
        <dbReference type="Pfam" id="PF10135"/>
    </source>
</evidence>
<accession>A0ABT2FGJ8</accession>
<evidence type="ECO:0000313" key="4">
    <source>
        <dbReference type="Proteomes" id="UP001201549"/>
    </source>
</evidence>
<comment type="caution">
    <text evidence="3">The sequence shown here is derived from an EMBL/GenBank/DDBJ whole genome shotgun (WGS) entry which is preliminary data.</text>
</comment>
<keyword evidence="1" id="KW-1005">Bacterial flagellum biogenesis</keyword>
<organism evidence="3 4">
    <name type="scientific">Shewanella electrica</name>
    <dbReference type="NCBI Taxonomy" id="515560"/>
    <lineage>
        <taxon>Bacteria</taxon>
        <taxon>Pseudomonadati</taxon>
        <taxon>Pseudomonadota</taxon>
        <taxon>Gammaproteobacteria</taxon>
        <taxon>Alteromonadales</taxon>
        <taxon>Shewanellaceae</taxon>
        <taxon>Shewanella</taxon>
    </lineage>
</organism>
<dbReference type="Proteomes" id="UP001201549">
    <property type="component" value="Unassembled WGS sequence"/>
</dbReference>
<dbReference type="Pfam" id="PF10135">
    <property type="entry name" value="Rod-binding"/>
    <property type="match status" value="1"/>
</dbReference>
<protein>
    <submittedName>
        <fullName evidence="3">Rod-binding protein</fullName>
    </submittedName>
</protein>
<dbReference type="EMBL" id="JAKOGG010000002">
    <property type="protein sequence ID" value="MCS4555353.1"/>
    <property type="molecule type" value="Genomic_DNA"/>
</dbReference>
<evidence type="ECO:0000256" key="1">
    <source>
        <dbReference type="ARBA" id="ARBA00022795"/>
    </source>
</evidence>
<dbReference type="InterPro" id="IPR019301">
    <property type="entry name" value="Flagellar_prot_FlgJ_N"/>
</dbReference>
<sequence length="144" mass="16008">MANEISPALTRMLAIDPKQVEQIYGNLTEAEGLKQASEQFEAMFLQLVLKNMNSATEAVSGEDGMFASREQRMYQDIYNSQISQYMASSGQVGLAEQMYQQLSGHLHQLENKLKEPQQTVALAIEGAAFSQPLMASGIDFPEER</sequence>
<evidence type="ECO:0000313" key="3">
    <source>
        <dbReference type="EMBL" id="MCS4555353.1"/>
    </source>
</evidence>
<name>A0ABT2FGJ8_9GAMM</name>
<gene>
    <name evidence="3" type="ORF">L9G74_02775</name>
</gene>
<reference evidence="4" key="2">
    <citation type="submission" date="2023-07" db="EMBL/GenBank/DDBJ databases">
        <title>Shewanella mangrovi sp. nov., an acetaldehyde- degrading bacterium isolated from mangrove sediment.</title>
        <authorList>
            <person name="Liu Y."/>
        </authorList>
    </citation>
    <scope>NUCLEOTIDE SEQUENCE [LARGE SCALE GENOMIC DNA]</scope>
    <source>
        <strain evidence="4">C32</strain>
    </source>
</reference>
<proteinExistence type="predicted"/>
<feature type="domain" description="Flagellar protein FlgJ N-terminal" evidence="2">
    <location>
        <begin position="50"/>
        <end position="101"/>
    </location>
</feature>
<keyword evidence="4" id="KW-1185">Reference proteome</keyword>